<keyword evidence="2" id="KW-0732">Signal</keyword>
<feature type="signal peptide" evidence="2">
    <location>
        <begin position="1"/>
        <end position="18"/>
    </location>
</feature>
<dbReference type="RefSeq" id="WP_388015590.1">
    <property type="nucleotide sequence ID" value="NZ_JBHUDT010000002.1"/>
</dbReference>
<comment type="caution">
    <text evidence="3">The sequence shown here is derived from an EMBL/GenBank/DDBJ whole genome shotgun (WGS) entry which is preliminary data.</text>
</comment>
<feature type="region of interest" description="Disordered" evidence="1">
    <location>
        <begin position="28"/>
        <end position="48"/>
    </location>
</feature>
<gene>
    <name evidence="3" type="ORF">ACFSQS_05920</name>
</gene>
<organism evidence="3 4">
    <name type="scientific">Gelatiniphilus marinus</name>
    <dbReference type="NCBI Taxonomy" id="1759464"/>
    <lineage>
        <taxon>Bacteria</taxon>
        <taxon>Pseudomonadati</taxon>
        <taxon>Bacteroidota</taxon>
        <taxon>Flavobacteriia</taxon>
        <taxon>Flavobacteriales</taxon>
        <taxon>Flavobacteriaceae</taxon>
        <taxon>Gelatiniphilus</taxon>
    </lineage>
</organism>
<reference evidence="4" key="1">
    <citation type="journal article" date="2019" name="Int. J. Syst. Evol. Microbiol.">
        <title>The Global Catalogue of Microorganisms (GCM) 10K type strain sequencing project: providing services to taxonomists for standard genome sequencing and annotation.</title>
        <authorList>
            <consortium name="The Broad Institute Genomics Platform"/>
            <consortium name="The Broad Institute Genome Sequencing Center for Infectious Disease"/>
            <person name="Wu L."/>
            <person name="Ma J."/>
        </authorList>
    </citation>
    <scope>NUCLEOTIDE SEQUENCE [LARGE SCALE GENOMIC DNA]</scope>
    <source>
        <strain evidence="4">KCTC 42903</strain>
    </source>
</reference>
<dbReference type="EMBL" id="JBHULK010000002">
    <property type="protein sequence ID" value="MFD2534637.1"/>
    <property type="molecule type" value="Genomic_DNA"/>
</dbReference>
<sequence>MKALKITLLLALLVTVFASCTKQDLNEDDVLSSPETEETLFTGGSGQD</sequence>
<protein>
    <submittedName>
        <fullName evidence="3">Uncharacterized protein</fullName>
    </submittedName>
</protein>
<proteinExistence type="predicted"/>
<feature type="compositionally biased region" description="Acidic residues" evidence="1">
    <location>
        <begin position="28"/>
        <end position="38"/>
    </location>
</feature>
<name>A0ABW5JRC7_9FLAO</name>
<evidence type="ECO:0000313" key="4">
    <source>
        <dbReference type="Proteomes" id="UP001597441"/>
    </source>
</evidence>
<accession>A0ABW5JRC7</accession>
<dbReference type="PROSITE" id="PS51257">
    <property type="entry name" value="PROKAR_LIPOPROTEIN"/>
    <property type="match status" value="1"/>
</dbReference>
<evidence type="ECO:0000256" key="1">
    <source>
        <dbReference type="SAM" id="MobiDB-lite"/>
    </source>
</evidence>
<dbReference type="Proteomes" id="UP001597441">
    <property type="component" value="Unassembled WGS sequence"/>
</dbReference>
<feature type="chain" id="PRO_5046047800" evidence="2">
    <location>
        <begin position="19"/>
        <end position="48"/>
    </location>
</feature>
<evidence type="ECO:0000256" key="2">
    <source>
        <dbReference type="SAM" id="SignalP"/>
    </source>
</evidence>
<keyword evidence="4" id="KW-1185">Reference proteome</keyword>
<evidence type="ECO:0000313" key="3">
    <source>
        <dbReference type="EMBL" id="MFD2534637.1"/>
    </source>
</evidence>